<reference evidence="1" key="1">
    <citation type="journal article" date="2015" name="Nature">
        <title>Complex archaea that bridge the gap between prokaryotes and eukaryotes.</title>
        <authorList>
            <person name="Spang A."/>
            <person name="Saw J.H."/>
            <person name="Jorgensen S.L."/>
            <person name="Zaremba-Niedzwiedzka K."/>
            <person name="Martijn J."/>
            <person name="Lind A.E."/>
            <person name="van Eijk R."/>
            <person name="Schleper C."/>
            <person name="Guy L."/>
            <person name="Ettema T.J."/>
        </authorList>
    </citation>
    <scope>NUCLEOTIDE SEQUENCE</scope>
</reference>
<evidence type="ECO:0000313" key="1">
    <source>
        <dbReference type="EMBL" id="KKN85093.1"/>
    </source>
</evidence>
<gene>
    <name evidence="1" type="ORF">LCGC14_0282620</name>
</gene>
<comment type="caution">
    <text evidence="1">The sequence shown here is derived from an EMBL/GenBank/DDBJ whole genome shotgun (WGS) entry which is preliminary data.</text>
</comment>
<dbReference type="EMBL" id="LAZR01000163">
    <property type="protein sequence ID" value="KKN85093.1"/>
    <property type="molecule type" value="Genomic_DNA"/>
</dbReference>
<name>A0A0F9X100_9ZZZZ</name>
<organism evidence="1">
    <name type="scientific">marine sediment metagenome</name>
    <dbReference type="NCBI Taxonomy" id="412755"/>
    <lineage>
        <taxon>unclassified sequences</taxon>
        <taxon>metagenomes</taxon>
        <taxon>ecological metagenomes</taxon>
    </lineage>
</organism>
<proteinExistence type="predicted"/>
<protein>
    <submittedName>
        <fullName evidence="1">Uncharacterized protein</fullName>
    </submittedName>
</protein>
<accession>A0A0F9X100</accession>
<dbReference type="AlphaFoldDB" id="A0A0F9X100"/>
<sequence>MEKRRLTHNQRVQLSQLMKRYDDMMTQLIVRAKDTVAMKSPSDRLSQNEDYRKMVLSYHERFAKVLTDKGLMLPIFEKASEQALITANYIVAGQSRSDLRNHIDRSRCDLLHGMEGDLINVIYQCNGRQNDDLI</sequence>